<dbReference type="SUPFAM" id="SSF56436">
    <property type="entry name" value="C-type lectin-like"/>
    <property type="match status" value="1"/>
</dbReference>
<feature type="chain" id="PRO_5040289107" description="PAN-3 domain-containing protein" evidence="1">
    <location>
        <begin position="17"/>
        <end position="284"/>
    </location>
</feature>
<comment type="caution">
    <text evidence="3">The sequence shown here is derived from an EMBL/GenBank/DDBJ whole genome shotgun (WGS) entry which is preliminary data.</text>
</comment>
<name>A0A9P1MYH3_9PELO</name>
<dbReference type="EMBL" id="CANHGI010000002">
    <property type="protein sequence ID" value="CAI5443483.1"/>
    <property type="molecule type" value="Genomic_DNA"/>
</dbReference>
<proteinExistence type="predicted"/>
<dbReference type="Pfam" id="PF08277">
    <property type="entry name" value="PAN_3"/>
    <property type="match status" value="1"/>
</dbReference>
<dbReference type="SMART" id="SM00605">
    <property type="entry name" value="CW"/>
    <property type="match status" value="1"/>
</dbReference>
<organism evidence="3 4">
    <name type="scientific">Caenorhabditis angaria</name>
    <dbReference type="NCBI Taxonomy" id="860376"/>
    <lineage>
        <taxon>Eukaryota</taxon>
        <taxon>Metazoa</taxon>
        <taxon>Ecdysozoa</taxon>
        <taxon>Nematoda</taxon>
        <taxon>Chromadorea</taxon>
        <taxon>Rhabditida</taxon>
        <taxon>Rhabditina</taxon>
        <taxon>Rhabditomorpha</taxon>
        <taxon>Rhabditoidea</taxon>
        <taxon>Rhabditidae</taxon>
        <taxon>Peloderinae</taxon>
        <taxon>Caenorhabditis</taxon>
    </lineage>
</organism>
<evidence type="ECO:0000313" key="4">
    <source>
        <dbReference type="Proteomes" id="UP001152747"/>
    </source>
</evidence>
<dbReference type="Proteomes" id="UP001152747">
    <property type="component" value="Unassembled WGS sequence"/>
</dbReference>
<gene>
    <name evidence="3" type="ORF">CAMP_LOCUS6120</name>
</gene>
<dbReference type="InterPro" id="IPR016187">
    <property type="entry name" value="CTDL_fold"/>
</dbReference>
<protein>
    <recommendedName>
        <fullName evidence="2">PAN-3 domain-containing protein</fullName>
    </recommendedName>
</protein>
<keyword evidence="1" id="KW-0732">Signal</keyword>
<reference evidence="3" key="1">
    <citation type="submission" date="2022-11" db="EMBL/GenBank/DDBJ databases">
        <authorList>
            <person name="Kikuchi T."/>
        </authorList>
    </citation>
    <scope>NUCLEOTIDE SEQUENCE</scope>
    <source>
        <strain evidence="3">PS1010</strain>
    </source>
</reference>
<feature type="signal peptide" evidence="1">
    <location>
        <begin position="1"/>
        <end position="16"/>
    </location>
</feature>
<dbReference type="PANTHER" id="PTHR23124:SF153">
    <property type="entry name" value="C-TYPE LECTIN DOMAIN-CONTAINING PROTEIN"/>
    <property type="match status" value="1"/>
</dbReference>
<dbReference type="InterPro" id="IPR006583">
    <property type="entry name" value="PAN-3_domain"/>
</dbReference>
<sequence length="284" mass="32210">MLLVFVFLLLFQQSQSKIVTIAGRPVEYSGLTVLATNCASHTICGDKCANLNNCAAVYYKTSNRTCISYNYGNLFSILKIDSSPVAEFFSFKTNTTTCPKSPAKIYYSKNYTYTATGTHWQVEGPCPRNWYSSSSRPKGTWCMNLFLNTSRNFTEVYKFCNNIEKSATISGIASQDELWYIVSTGYTLHSPDVTMTIAIDGRLMDKYTEPSFPDRYAFYDKYLTTYKYNFAAYAPNSNLVNGQYKRCLILWSIRSNQVPDAAVQDMLCSTKSKMYVCGRAARYL</sequence>
<dbReference type="PANTHER" id="PTHR23124">
    <property type="entry name" value="C-TYPE LECTIN DOMAIN-CONTAINING PROTEIN-RELATED-RELATED"/>
    <property type="match status" value="1"/>
</dbReference>
<dbReference type="AlphaFoldDB" id="A0A9P1MYH3"/>
<evidence type="ECO:0000256" key="1">
    <source>
        <dbReference type="SAM" id="SignalP"/>
    </source>
</evidence>
<evidence type="ECO:0000259" key="2">
    <source>
        <dbReference type="SMART" id="SM00605"/>
    </source>
</evidence>
<evidence type="ECO:0000313" key="3">
    <source>
        <dbReference type="EMBL" id="CAI5443483.1"/>
    </source>
</evidence>
<keyword evidence="4" id="KW-1185">Reference proteome</keyword>
<feature type="domain" description="PAN-3" evidence="2">
    <location>
        <begin position="1"/>
        <end position="122"/>
    </location>
</feature>
<accession>A0A9P1MYH3</accession>